<sequence>MVIRSNSLSVFLSHCNGLISHLVSLQSNIQLQSRSLNQRFRKPPIIQITDTLQ</sequence>
<name>A0AAV4UTY3_CAEEX</name>
<protein>
    <submittedName>
        <fullName evidence="1">Uncharacterized protein</fullName>
    </submittedName>
</protein>
<comment type="caution">
    <text evidence="1">The sequence shown here is derived from an EMBL/GenBank/DDBJ whole genome shotgun (WGS) entry which is preliminary data.</text>
</comment>
<evidence type="ECO:0000313" key="1">
    <source>
        <dbReference type="EMBL" id="GIY61173.1"/>
    </source>
</evidence>
<accession>A0AAV4UTY3</accession>
<organism evidence="1 2">
    <name type="scientific">Caerostris extrusa</name>
    <name type="common">Bark spider</name>
    <name type="synonym">Caerostris bankana</name>
    <dbReference type="NCBI Taxonomy" id="172846"/>
    <lineage>
        <taxon>Eukaryota</taxon>
        <taxon>Metazoa</taxon>
        <taxon>Ecdysozoa</taxon>
        <taxon>Arthropoda</taxon>
        <taxon>Chelicerata</taxon>
        <taxon>Arachnida</taxon>
        <taxon>Araneae</taxon>
        <taxon>Araneomorphae</taxon>
        <taxon>Entelegynae</taxon>
        <taxon>Araneoidea</taxon>
        <taxon>Araneidae</taxon>
        <taxon>Caerostris</taxon>
    </lineage>
</organism>
<gene>
    <name evidence="1" type="ORF">CEXT_351551</name>
</gene>
<reference evidence="1 2" key="1">
    <citation type="submission" date="2021-06" db="EMBL/GenBank/DDBJ databases">
        <title>Caerostris extrusa draft genome.</title>
        <authorList>
            <person name="Kono N."/>
            <person name="Arakawa K."/>
        </authorList>
    </citation>
    <scope>NUCLEOTIDE SEQUENCE [LARGE SCALE GENOMIC DNA]</scope>
</reference>
<evidence type="ECO:0000313" key="2">
    <source>
        <dbReference type="Proteomes" id="UP001054945"/>
    </source>
</evidence>
<keyword evidence="2" id="KW-1185">Reference proteome</keyword>
<dbReference type="EMBL" id="BPLR01013436">
    <property type="protein sequence ID" value="GIY61173.1"/>
    <property type="molecule type" value="Genomic_DNA"/>
</dbReference>
<dbReference type="Proteomes" id="UP001054945">
    <property type="component" value="Unassembled WGS sequence"/>
</dbReference>
<proteinExistence type="predicted"/>
<feature type="non-terminal residue" evidence="1">
    <location>
        <position position="53"/>
    </location>
</feature>
<dbReference type="AlphaFoldDB" id="A0AAV4UTY3"/>